<dbReference type="SUPFAM" id="SSF55811">
    <property type="entry name" value="Nudix"/>
    <property type="match status" value="1"/>
</dbReference>
<evidence type="ECO:0000256" key="3">
    <source>
        <dbReference type="ARBA" id="ARBA00005279"/>
    </source>
</evidence>
<keyword evidence="7" id="KW-0694">RNA-binding</keyword>
<feature type="region of interest" description="Disordered" evidence="9">
    <location>
        <begin position="648"/>
        <end position="678"/>
    </location>
</feature>
<accession>A0AAE9WBP7</accession>
<dbReference type="SMART" id="SM01125">
    <property type="entry name" value="DCP2"/>
    <property type="match status" value="1"/>
</dbReference>
<dbReference type="GO" id="GO:0000290">
    <property type="term" value="P:deadenylation-dependent decapping of nuclear-transcribed mRNA"/>
    <property type="evidence" value="ECO:0007669"/>
    <property type="project" value="InterPro"/>
</dbReference>
<dbReference type="GeneID" id="80876333"/>
<dbReference type="FunFam" id="3.90.79.10:FF:000003">
    <property type="entry name" value="M7GpppN-mRNA hydrolase isoform 2"/>
    <property type="match status" value="1"/>
</dbReference>
<comment type="subcellular location">
    <subcellularLocation>
        <location evidence="2">Cytoplasm</location>
    </subcellularLocation>
</comment>
<dbReference type="SUPFAM" id="SSF140586">
    <property type="entry name" value="Dcp2 domain-like"/>
    <property type="match status" value="1"/>
</dbReference>
<keyword evidence="12" id="KW-1185">Reference proteome</keyword>
<dbReference type="PANTHER" id="PTHR23114:SF17">
    <property type="entry name" value="M7GPPPN-MRNA HYDROLASE"/>
    <property type="match status" value="1"/>
</dbReference>
<feature type="compositionally biased region" description="Polar residues" evidence="9">
    <location>
        <begin position="578"/>
        <end position="599"/>
    </location>
</feature>
<dbReference type="InterPro" id="IPR000086">
    <property type="entry name" value="NUDIX_hydrolase_dom"/>
</dbReference>
<keyword evidence="5" id="KW-0479">Metal-binding</keyword>
<keyword evidence="6" id="KW-0378">Hydrolase</keyword>
<dbReference type="Pfam" id="PF00293">
    <property type="entry name" value="NUDIX"/>
    <property type="match status" value="1"/>
</dbReference>
<name>A0AAE9WBP7_9SCHI</name>
<dbReference type="InterPro" id="IPR007722">
    <property type="entry name" value="DCP2_BoxA"/>
</dbReference>
<proteinExistence type="inferred from homology"/>
<dbReference type="PROSITE" id="PS51462">
    <property type="entry name" value="NUDIX"/>
    <property type="match status" value="1"/>
</dbReference>
<feature type="region of interest" description="Disordered" evidence="9">
    <location>
        <begin position="541"/>
        <end position="631"/>
    </location>
</feature>
<dbReference type="RefSeq" id="XP_056037547.1">
    <property type="nucleotide sequence ID" value="XM_056181644.1"/>
</dbReference>
<feature type="compositionally biased region" description="Basic and acidic residues" evidence="9">
    <location>
        <begin position="614"/>
        <end position="631"/>
    </location>
</feature>
<dbReference type="InterPro" id="IPR015797">
    <property type="entry name" value="NUDIX_hydrolase-like_dom_sf"/>
</dbReference>
<dbReference type="GO" id="GO:0140933">
    <property type="term" value="F:5'-(N(7)-methylguanosine 5'-triphospho)-[mRNA] hydrolase activity"/>
    <property type="evidence" value="ECO:0007669"/>
    <property type="project" value="InterPro"/>
</dbReference>
<dbReference type="KEGG" id="som:SOMG_02853"/>
<dbReference type="EMBL" id="CP115612">
    <property type="protein sequence ID" value="WBW73304.1"/>
    <property type="molecule type" value="Genomic_DNA"/>
</dbReference>
<evidence type="ECO:0000256" key="1">
    <source>
        <dbReference type="ARBA" id="ARBA00001936"/>
    </source>
</evidence>
<dbReference type="InterPro" id="IPR036189">
    <property type="entry name" value="DCP2_BoxA_sf"/>
</dbReference>
<dbReference type="InterPro" id="IPR020084">
    <property type="entry name" value="NUDIX_hydrolase_CS"/>
</dbReference>
<feature type="domain" description="Nudix hydrolase" evidence="10">
    <location>
        <begin position="94"/>
        <end position="227"/>
    </location>
</feature>
<dbReference type="AlphaFoldDB" id="A0AAE9WBP7"/>
<evidence type="ECO:0000256" key="5">
    <source>
        <dbReference type="ARBA" id="ARBA00022723"/>
    </source>
</evidence>
<comment type="similarity">
    <text evidence="3">Belongs to the Nudix hydrolase family. DCP2 subfamily.</text>
</comment>
<keyword evidence="8" id="KW-0464">Manganese</keyword>
<dbReference type="Proteomes" id="UP001212411">
    <property type="component" value="Chromosome 2"/>
</dbReference>
<comment type="cofactor">
    <cofactor evidence="1">
        <name>Mn(2+)</name>
        <dbReference type="ChEBI" id="CHEBI:29035"/>
    </cofactor>
</comment>
<sequence length="721" mass="80590">MSFKNATFSQVLDDLSARFILNLPAEEQSSVERLCFQIEQAHWFYEDFIRAQNDQLPSLGLRVFSARLFAHCPLLWKWSKVHEEAFDDFLRYKTRIPVRGAILLDKSLQRCLLVKGWKASSGWGFPKGKIDKDESDVDCAVREVYEETGFDLTGHINSNEYIDMTIRGQNVRLYIIPEMSLDTVFESRTRKEISKIEWHMLADLPTYKKSKTDTVKNKFYMVIPFLTPLKKWIKKRNVATKTTKEQGISVDVDADASSQLLTLLKSSTAPTATPFPISQPTEQQAVPQLPPVDIRQKILTLLNGNFEPKQPIPILPVSSLPQQPPRQVDHPWANGPSLYGFDPFAYLGLDPQNPSESFPRVAATGPPPPNVASNLQFPNSVNYPPPPPPFSGYHGPYVQNRENFSPESPEAVMPSPMDLPSPKTVYHEVFHPPTTTSIQSFKPDQMREVYDDTHPNSNIQIPPYSNHVVDPFPAVQHQQNPINNLHDEPTVNRLQNEASSRKLFDMISTPKPVQSLPAPQDGSSQKLVNILLGTSKSDMNASIQEKPETVNKPTVSTPPAEPSSHSEHLLQALLNPTALPTPSNLPSSTTKNNEPSVNQSSEAKPSPKPKSRIPRLDAKNKAKNNEATRAKNTEALKSALLGNSLQPATTASKEAVTHHENKADRSTEGLTTPGTFPGSVKILKRVPSAEVDDKNYPTVEKSSDEYFLSYLQNVVRNQRQV</sequence>
<dbReference type="Pfam" id="PF05026">
    <property type="entry name" value="DCP2"/>
    <property type="match status" value="1"/>
</dbReference>
<evidence type="ECO:0000259" key="10">
    <source>
        <dbReference type="PROSITE" id="PS51462"/>
    </source>
</evidence>
<dbReference type="CDD" id="cd03672">
    <property type="entry name" value="NUDIX_Dcp2p_Nudt20"/>
    <property type="match status" value="1"/>
</dbReference>
<keyword evidence="4" id="KW-0963">Cytoplasm</keyword>
<evidence type="ECO:0000313" key="11">
    <source>
        <dbReference type="EMBL" id="WBW73304.1"/>
    </source>
</evidence>
<dbReference type="GO" id="GO:0000184">
    <property type="term" value="P:nuclear-transcribed mRNA catabolic process, nonsense-mediated decay"/>
    <property type="evidence" value="ECO:0007669"/>
    <property type="project" value="InterPro"/>
</dbReference>
<dbReference type="GO" id="GO:0030145">
    <property type="term" value="F:manganese ion binding"/>
    <property type="evidence" value="ECO:0007669"/>
    <property type="project" value="InterPro"/>
</dbReference>
<organism evidence="11 12">
    <name type="scientific">Schizosaccharomyces osmophilus</name>
    <dbReference type="NCBI Taxonomy" id="2545709"/>
    <lineage>
        <taxon>Eukaryota</taxon>
        <taxon>Fungi</taxon>
        <taxon>Dikarya</taxon>
        <taxon>Ascomycota</taxon>
        <taxon>Taphrinomycotina</taxon>
        <taxon>Schizosaccharomycetes</taxon>
        <taxon>Schizosaccharomycetales</taxon>
        <taxon>Schizosaccharomycetaceae</taxon>
        <taxon>Schizosaccharomyces</taxon>
    </lineage>
</organism>
<evidence type="ECO:0000256" key="6">
    <source>
        <dbReference type="ARBA" id="ARBA00022801"/>
    </source>
</evidence>
<dbReference type="Gene3D" id="1.10.10.1050">
    <property type="entry name" value="Dcp2, box A domain"/>
    <property type="match status" value="1"/>
</dbReference>
<gene>
    <name evidence="11" type="primary">dcp2</name>
    <name evidence="11" type="ORF">SOMG_02853</name>
</gene>
<dbReference type="Gene3D" id="3.90.79.10">
    <property type="entry name" value="Nucleoside Triphosphate Pyrophosphohydrolase"/>
    <property type="match status" value="1"/>
</dbReference>
<evidence type="ECO:0000256" key="9">
    <source>
        <dbReference type="SAM" id="MobiDB-lite"/>
    </source>
</evidence>
<reference evidence="11 12" key="1">
    <citation type="journal article" date="2023" name="G3 (Bethesda)">
        <title>A high-quality reference genome for the fission yeast Schizosaccharomyces osmophilus.</title>
        <authorList>
            <person name="Jia G.S."/>
            <person name="Zhang W.C."/>
            <person name="Liang Y."/>
            <person name="Liu X.H."/>
            <person name="Rhind N."/>
            <person name="Pidoux A."/>
            <person name="Brysch-Herzberg M."/>
            <person name="Du L.L."/>
        </authorList>
    </citation>
    <scope>NUCLEOTIDE SEQUENCE [LARGE SCALE GENOMIC DNA]</scope>
    <source>
        <strain evidence="11 12">CBS 15793</strain>
    </source>
</reference>
<evidence type="ECO:0000313" key="12">
    <source>
        <dbReference type="Proteomes" id="UP001212411"/>
    </source>
</evidence>
<dbReference type="GO" id="GO:0003723">
    <property type="term" value="F:RNA binding"/>
    <property type="evidence" value="ECO:0007669"/>
    <property type="project" value="UniProtKB-KW"/>
</dbReference>
<evidence type="ECO:0000256" key="8">
    <source>
        <dbReference type="ARBA" id="ARBA00023211"/>
    </source>
</evidence>
<feature type="compositionally biased region" description="Basic and acidic residues" evidence="9">
    <location>
        <begin position="655"/>
        <end position="667"/>
    </location>
</feature>
<dbReference type="InterPro" id="IPR044099">
    <property type="entry name" value="Dcp2_NUDIX"/>
</dbReference>
<protein>
    <submittedName>
        <fullName evidence="11">mRNA decapping complex catalytic subunit Dcp2</fullName>
    </submittedName>
</protein>
<dbReference type="GO" id="GO:0000932">
    <property type="term" value="C:P-body"/>
    <property type="evidence" value="ECO:0007669"/>
    <property type="project" value="TreeGrafter"/>
</dbReference>
<dbReference type="PROSITE" id="PS00893">
    <property type="entry name" value="NUDIX_BOX"/>
    <property type="match status" value="1"/>
</dbReference>
<evidence type="ECO:0000256" key="7">
    <source>
        <dbReference type="ARBA" id="ARBA00022884"/>
    </source>
</evidence>
<dbReference type="FunFam" id="1.10.10.1050:FF:000003">
    <property type="entry name" value="Decapping enzyme Dcp2, putative"/>
    <property type="match status" value="1"/>
</dbReference>
<evidence type="ECO:0000256" key="2">
    <source>
        <dbReference type="ARBA" id="ARBA00004496"/>
    </source>
</evidence>
<evidence type="ECO:0000256" key="4">
    <source>
        <dbReference type="ARBA" id="ARBA00022490"/>
    </source>
</evidence>
<dbReference type="PANTHER" id="PTHR23114">
    <property type="entry name" value="M7GPPPN-MRNA HYDROLASE"/>
    <property type="match status" value="1"/>
</dbReference>